<evidence type="ECO:0000256" key="12">
    <source>
        <dbReference type="SAM" id="MobiDB-lite"/>
    </source>
</evidence>
<dbReference type="AlphaFoldDB" id="A0A7N0VEL8"/>
<sequence length="521" mass="58740">MECLHAKLAWRIINQSSPWAIFMVEKYRSESKSTRSCLWNSITPLISKLKEDSIIEVDDPAEGDYTFKLDITGIPQYFYWNATRETIRTGPWNGETFSGTPNLRPDSSNRFSYTSDDEWIYFLHEPINTSVLTRTVVTVNGTWQRFVWNERNGAWSLLFAFLNDACDIYNTCGPYASCDITSKSAVMCKCLEGYVPKSQRDWDAGKWTEGCVTVRRIAENCSRGDAFTKHSNVKVPDTRNAYGDLSMSLDQCRMACLGNCSCTAYGNWYVTYKGTGCVMWLGELNDIRVYADEGQEIYVRGDSSARTESIGGSNAKGLKVIIASSALSALVLVVTILLIIHVRKLRKTNLQLHRHSQPHTGIRDDKSQRGKSTEINNGDLDLPIFDIKTISRATDNFSADNKLGQGGFGPVYKGLLQGGQGIAVKKLSQDSKQGSDEFKNEVMCIAKLQHRNLVKLLGCCIQEEYMLIYEFLPNKSLDLFIFGMYDNESSNFLFNHFLQLSSMLLLTQMTKEVCFWTGLSA</sequence>
<evidence type="ECO:0000256" key="6">
    <source>
        <dbReference type="ARBA" id="ARBA00022777"/>
    </source>
</evidence>
<dbReference type="InterPro" id="IPR000858">
    <property type="entry name" value="S_locus_glycoprot_dom"/>
</dbReference>
<dbReference type="CDD" id="cd01098">
    <property type="entry name" value="PAN_AP_plant"/>
    <property type="match status" value="1"/>
</dbReference>
<keyword evidence="5" id="KW-0547">Nucleotide-binding</keyword>
<evidence type="ECO:0000256" key="1">
    <source>
        <dbReference type="ARBA" id="ARBA00012513"/>
    </source>
</evidence>
<evidence type="ECO:0000313" key="16">
    <source>
        <dbReference type="EnsemblPlants" id="Kaladp0752s0003.1.v1.1"/>
    </source>
</evidence>
<dbReference type="InterPro" id="IPR000719">
    <property type="entry name" value="Prot_kinase_dom"/>
</dbReference>
<dbReference type="InterPro" id="IPR003609">
    <property type="entry name" value="Pan_app"/>
</dbReference>
<keyword evidence="7" id="KW-0067">ATP-binding</keyword>
<evidence type="ECO:0000259" key="15">
    <source>
        <dbReference type="PROSITE" id="PS50948"/>
    </source>
</evidence>
<organism evidence="16 17">
    <name type="scientific">Kalanchoe fedtschenkoi</name>
    <name type="common">Lavender scallops</name>
    <name type="synonym">South American air plant</name>
    <dbReference type="NCBI Taxonomy" id="63787"/>
    <lineage>
        <taxon>Eukaryota</taxon>
        <taxon>Viridiplantae</taxon>
        <taxon>Streptophyta</taxon>
        <taxon>Embryophyta</taxon>
        <taxon>Tracheophyta</taxon>
        <taxon>Spermatophyta</taxon>
        <taxon>Magnoliopsida</taxon>
        <taxon>eudicotyledons</taxon>
        <taxon>Gunneridae</taxon>
        <taxon>Pentapetalae</taxon>
        <taxon>Saxifragales</taxon>
        <taxon>Crassulaceae</taxon>
        <taxon>Kalanchoe</taxon>
    </lineage>
</organism>
<dbReference type="PANTHER" id="PTHR32444:SF98">
    <property type="entry name" value="RECEPTOR-LIKE SERINE_THREONINE-PROTEIN KINASE"/>
    <property type="match status" value="1"/>
</dbReference>
<evidence type="ECO:0000256" key="10">
    <source>
        <dbReference type="ARBA" id="ARBA00047899"/>
    </source>
</evidence>
<dbReference type="Pfam" id="PF08276">
    <property type="entry name" value="PAN_2"/>
    <property type="match status" value="1"/>
</dbReference>
<keyword evidence="9" id="KW-0325">Glycoprotein</keyword>
<protein>
    <recommendedName>
        <fullName evidence="1">non-specific serine/threonine protein kinase</fullName>
        <ecNumber evidence="1">2.7.11.1</ecNumber>
    </recommendedName>
</protein>
<keyword evidence="17" id="KW-1185">Reference proteome</keyword>
<dbReference type="PROSITE" id="PS50948">
    <property type="entry name" value="PAN"/>
    <property type="match status" value="1"/>
</dbReference>
<evidence type="ECO:0000313" key="17">
    <source>
        <dbReference type="Proteomes" id="UP000594263"/>
    </source>
</evidence>
<dbReference type="InterPro" id="IPR001245">
    <property type="entry name" value="Ser-Thr/Tyr_kinase_cat_dom"/>
</dbReference>
<keyword evidence="13" id="KW-0472">Membrane</keyword>
<proteinExistence type="predicted"/>
<evidence type="ECO:0000256" key="7">
    <source>
        <dbReference type="ARBA" id="ARBA00022840"/>
    </source>
</evidence>
<feature type="domain" description="Apple" evidence="15">
    <location>
        <begin position="221"/>
        <end position="302"/>
    </location>
</feature>
<dbReference type="Gene3D" id="3.30.200.20">
    <property type="entry name" value="Phosphorylase Kinase, domain 1"/>
    <property type="match status" value="1"/>
</dbReference>
<dbReference type="SMART" id="SM00473">
    <property type="entry name" value="PAN_AP"/>
    <property type="match status" value="1"/>
</dbReference>
<keyword evidence="3" id="KW-0808">Transferase</keyword>
<evidence type="ECO:0000256" key="8">
    <source>
        <dbReference type="ARBA" id="ARBA00023157"/>
    </source>
</evidence>
<dbReference type="GO" id="GO:0048544">
    <property type="term" value="P:recognition of pollen"/>
    <property type="evidence" value="ECO:0007669"/>
    <property type="project" value="InterPro"/>
</dbReference>
<dbReference type="EnsemblPlants" id="Kaladp0752s0003.1.v1.1">
    <property type="protein sequence ID" value="Kaladp0752s0003.1.v1.1"/>
    <property type="gene ID" value="Kaladp0752s0003.v1.1"/>
</dbReference>
<feature type="domain" description="Protein kinase" evidence="14">
    <location>
        <begin position="397"/>
        <end position="521"/>
    </location>
</feature>
<keyword evidence="4" id="KW-0732">Signal</keyword>
<dbReference type="Pfam" id="PF00954">
    <property type="entry name" value="S_locus_glycop"/>
    <property type="match status" value="1"/>
</dbReference>
<evidence type="ECO:0000256" key="9">
    <source>
        <dbReference type="ARBA" id="ARBA00023180"/>
    </source>
</evidence>
<evidence type="ECO:0000256" key="3">
    <source>
        <dbReference type="ARBA" id="ARBA00022679"/>
    </source>
</evidence>
<reference evidence="16" key="1">
    <citation type="submission" date="2021-01" db="UniProtKB">
        <authorList>
            <consortium name="EnsemblPlants"/>
        </authorList>
    </citation>
    <scope>IDENTIFICATION</scope>
</reference>
<name>A0A7N0VEL8_KALFE</name>
<evidence type="ECO:0000256" key="5">
    <source>
        <dbReference type="ARBA" id="ARBA00022741"/>
    </source>
</evidence>
<evidence type="ECO:0000256" key="11">
    <source>
        <dbReference type="ARBA" id="ARBA00048679"/>
    </source>
</evidence>
<comment type="catalytic activity">
    <reaction evidence="10">
        <text>L-threonyl-[protein] + ATP = O-phospho-L-threonyl-[protein] + ADP + H(+)</text>
        <dbReference type="Rhea" id="RHEA:46608"/>
        <dbReference type="Rhea" id="RHEA-COMP:11060"/>
        <dbReference type="Rhea" id="RHEA-COMP:11605"/>
        <dbReference type="ChEBI" id="CHEBI:15378"/>
        <dbReference type="ChEBI" id="CHEBI:30013"/>
        <dbReference type="ChEBI" id="CHEBI:30616"/>
        <dbReference type="ChEBI" id="CHEBI:61977"/>
        <dbReference type="ChEBI" id="CHEBI:456216"/>
        <dbReference type="EC" id="2.7.11.1"/>
    </reaction>
</comment>
<keyword evidence="6" id="KW-0418">Kinase</keyword>
<keyword evidence="13" id="KW-1133">Transmembrane helix</keyword>
<accession>A0A7N0VEL8</accession>
<evidence type="ECO:0000256" key="4">
    <source>
        <dbReference type="ARBA" id="ARBA00022729"/>
    </source>
</evidence>
<feature type="transmembrane region" description="Helical" evidence="13">
    <location>
        <begin position="320"/>
        <end position="340"/>
    </location>
</feature>
<feature type="region of interest" description="Disordered" evidence="12">
    <location>
        <begin position="353"/>
        <end position="377"/>
    </location>
</feature>
<keyword evidence="8" id="KW-1015">Disulfide bond</keyword>
<dbReference type="EC" id="2.7.11.1" evidence="1"/>
<dbReference type="GO" id="GO:0004674">
    <property type="term" value="F:protein serine/threonine kinase activity"/>
    <property type="evidence" value="ECO:0007669"/>
    <property type="project" value="UniProtKB-KW"/>
</dbReference>
<keyword evidence="2" id="KW-0723">Serine/threonine-protein kinase</keyword>
<dbReference type="PANTHER" id="PTHR32444">
    <property type="entry name" value="BULB-TYPE LECTIN DOMAIN-CONTAINING PROTEIN"/>
    <property type="match status" value="1"/>
</dbReference>
<dbReference type="Gramene" id="Kaladp0752s0003.1.v1.1">
    <property type="protein sequence ID" value="Kaladp0752s0003.1.v1.1"/>
    <property type="gene ID" value="Kaladp0752s0003.v1.1"/>
</dbReference>
<feature type="compositionally biased region" description="Basic and acidic residues" evidence="12">
    <location>
        <begin position="361"/>
        <end position="372"/>
    </location>
</feature>
<comment type="catalytic activity">
    <reaction evidence="11">
        <text>L-seryl-[protein] + ATP = O-phospho-L-seryl-[protein] + ADP + H(+)</text>
        <dbReference type="Rhea" id="RHEA:17989"/>
        <dbReference type="Rhea" id="RHEA-COMP:9863"/>
        <dbReference type="Rhea" id="RHEA-COMP:11604"/>
        <dbReference type="ChEBI" id="CHEBI:15378"/>
        <dbReference type="ChEBI" id="CHEBI:29999"/>
        <dbReference type="ChEBI" id="CHEBI:30616"/>
        <dbReference type="ChEBI" id="CHEBI:83421"/>
        <dbReference type="ChEBI" id="CHEBI:456216"/>
        <dbReference type="EC" id="2.7.11.1"/>
    </reaction>
</comment>
<dbReference type="OMA" id="HEPINTS"/>
<evidence type="ECO:0000256" key="2">
    <source>
        <dbReference type="ARBA" id="ARBA00022527"/>
    </source>
</evidence>
<dbReference type="Pfam" id="PF07714">
    <property type="entry name" value="PK_Tyr_Ser-Thr"/>
    <property type="match status" value="1"/>
</dbReference>
<evidence type="ECO:0000256" key="13">
    <source>
        <dbReference type="SAM" id="Phobius"/>
    </source>
</evidence>
<dbReference type="InterPro" id="IPR011009">
    <property type="entry name" value="Kinase-like_dom_sf"/>
</dbReference>
<evidence type="ECO:0000259" key="14">
    <source>
        <dbReference type="PROSITE" id="PS50011"/>
    </source>
</evidence>
<keyword evidence="13" id="KW-0812">Transmembrane</keyword>
<dbReference type="PROSITE" id="PS50011">
    <property type="entry name" value="PROTEIN_KINASE_DOM"/>
    <property type="match status" value="1"/>
</dbReference>
<dbReference type="Proteomes" id="UP000594263">
    <property type="component" value="Unplaced"/>
</dbReference>
<dbReference type="SUPFAM" id="SSF56112">
    <property type="entry name" value="Protein kinase-like (PK-like)"/>
    <property type="match status" value="1"/>
</dbReference>
<dbReference type="GO" id="GO:0005524">
    <property type="term" value="F:ATP binding"/>
    <property type="evidence" value="ECO:0007669"/>
    <property type="project" value="UniProtKB-KW"/>
</dbReference>
<dbReference type="FunFam" id="3.30.200.20:FF:000195">
    <property type="entry name" value="G-type lectin S-receptor-like serine/threonine-protein kinase"/>
    <property type="match status" value="1"/>
</dbReference>